<dbReference type="EMBL" id="CABIJS010000199">
    <property type="protein sequence ID" value="VUZ46032.1"/>
    <property type="molecule type" value="Genomic_DNA"/>
</dbReference>
<accession>A0A564YFH4</accession>
<protein>
    <submittedName>
        <fullName evidence="1">Uncharacterized protein</fullName>
    </submittedName>
</protein>
<organism evidence="1 2">
    <name type="scientific">Hymenolepis diminuta</name>
    <name type="common">Rat tapeworm</name>
    <dbReference type="NCBI Taxonomy" id="6216"/>
    <lineage>
        <taxon>Eukaryota</taxon>
        <taxon>Metazoa</taxon>
        <taxon>Spiralia</taxon>
        <taxon>Lophotrochozoa</taxon>
        <taxon>Platyhelminthes</taxon>
        <taxon>Cestoda</taxon>
        <taxon>Eucestoda</taxon>
        <taxon>Cyclophyllidea</taxon>
        <taxon>Hymenolepididae</taxon>
        <taxon>Hymenolepis</taxon>
    </lineage>
</organism>
<keyword evidence="2" id="KW-1185">Reference proteome</keyword>
<gene>
    <name evidence="1" type="ORF">WMSIL1_LOCUS5900</name>
</gene>
<dbReference type="AlphaFoldDB" id="A0A564YFH4"/>
<name>A0A564YFH4_HYMDI</name>
<feature type="non-terminal residue" evidence="1">
    <location>
        <position position="62"/>
    </location>
</feature>
<proteinExistence type="predicted"/>
<reference evidence="1 2" key="1">
    <citation type="submission" date="2019-07" db="EMBL/GenBank/DDBJ databases">
        <authorList>
            <person name="Jastrzebski P J."/>
            <person name="Paukszto L."/>
            <person name="Jastrzebski P J."/>
        </authorList>
    </citation>
    <scope>NUCLEOTIDE SEQUENCE [LARGE SCALE GENOMIC DNA]</scope>
    <source>
        <strain evidence="1 2">WMS-il1</strain>
    </source>
</reference>
<sequence>MVKVIYHYAAALQVLDPKILLKSNADQLDQSEESVKQLSSPMIVGINRSTLLTQNTYAHTPR</sequence>
<evidence type="ECO:0000313" key="1">
    <source>
        <dbReference type="EMBL" id="VUZ46032.1"/>
    </source>
</evidence>
<dbReference type="Proteomes" id="UP000321570">
    <property type="component" value="Unassembled WGS sequence"/>
</dbReference>
<evidence type="ECO:0000313" key="2">
    <source>
        <dbReference type="Proteomes" id="UP000321570"/>
    </source>
</evidence>